<dbReference type="GO" id="GO:0016887">
    <property type="term" value="F:ATP hydrolysis activity"/>
    <property type="evidence" value="ECO:0007669"/>
    <property type="project" value="InterPro"/>
</dbReference>
<keyword evidence="8" id="KW-0067">ATP-binding</keyword>
<dbReference type="InterPro" id="IPR050388">
    <property type="entry name" value="ABC_Ni/Peptide_Import"/>
</dbReference>
<proteinExistence type="inferred from homology"/>
<dbReference type="GO" id="GO:0055085">
    <property type="term" value="P:transmembrane transport"/>
    <property type="evidence" value="ECO:0007669"/>
    <property type="project" value="InterPro"/>
</dbReference>
<evidence type="ECO:0000259" key="14">
    <source>
        <dbReference type="PROSITE" id="PS50928"/>
    </source>
</evidence>
<evidence type="ECO:0000256" key="7">
    <source>
        <dbReference type="ARBA" id="ARBA00022741"/>
    </source>
</evidence>
<feature type="transmembrane region" description="Helical" evidence="11">
    <location>
        <begin position="159"/>
        <end position="178"/>
    </location>
</feature>
<comment type="similarity">
    <text evidence="3">Belongs to the ABC transporter superfamily.</text>
</comment>
<comment type="subcellular location">
    <subcellularLocation>
        <location evidence="11">Cell membrane</location>
        <topology evidence="11">Multi-pass membrane protein</topology>
    </subcellularLocation>
    <subcellularLocation>
        <location evidence="2">Cell membrane</location>
        <topology evidence="2">Peripheral membrane protein</topology>
    </subcellularLocation>
    <subcellularLocation>
        <location evidence="1">Membrane</location>
        <topology evidence="1">Multi-pass membrane protein</topology>
    </subcellularLocation>
</comment>
<dbReference type="InterPro" id="IPR035906">
    <property type="entry name" value="MetI-like_sf"/>
</dbReference>
<feature type="transmembrane region" description="Helical" evidence="11">
    <location>
        <begin position="130"/>
        <end position="153"/>
    </location>
</feature>
<dbReference type="InterPro" id="IPR003439">
    <property type="entry name" value="ABC_transporter-like_ATP-bd"/>
</dbReference>
<dbReference type="Gene3D" id="1.10.3720.10">
    <property type="entry name" value="MetI-like"/>
    <property type="match status" value="1"/>
</dbReference>
<keyword evidence="7" id="KW-0547">Nucleotide-binding</keyword>
<dbReference type="SUPFAM" id="SSF161098">
    <property type="entry name" value="MetI-like"/>
    <property type="match status" value="1"/>
</dbReference>
<evidence type="ECO:0000313" key="15">
    <source>
        <dbReference type="EMBL" id="AZZ52860.1"/>
    </source>
</evidence>
<comment type="similarity">
    <text evidence="11">Belongs to the binding-protein-dependent transport system permease family.</text>
</comment>
<dbReference type="InterPro" id="IPR027417">
    <property type="entry name" value="P-loop_NTPase"/>
</dbReference>
<dbReference type="AlphaFoldDB" id="A0A3Q9UYJ4"/>
<evidence type="ECO:0000256" key="2">
    <source>
        <dbReference type="ARBA" id="ARBA00004202"/>
    </source>
</evidence>
<reference evidence="15 16" key="1">
    <citation type="submission" date="2018-03" db="EMBL/GenBank/DDBJ databases">
        <title>Bacteriophage NCPPB3778 and a type I-E CRISPR drive the evolution of the US Biological Select Agent, Rathayibacter toxicus.</title>
        <authorList>
            <person name="Davis E.W.II."/>
            <person name="Tabima J.F."/>
            <person name="Weisberg A.J."/>
            <person name="Dantas Lopes L."/>
            <person name="Wiseman M.S."/>
            <person name="Wiseman M.S."/>
            <person name="Pupko T."/>
            <person name="Belcher M.S."/>
            <person name="Sechler A.J."/>
            <person name="Tancos M.A."/>
            <person name="Schroeder B.K."/>
            <person name="Murray T.D."/>
            <person name="Luster D.G."/>
            <person name="Schneider W.L."/>
            <person name="Rogers E."/>
            <person name="Andreote F.D."/>
            <person name="Grunwald N.J."/>
            <person name="Putnam M.L."/>
            <person name="Chang J.H."/>
        </authorList>
    </citation>
    <scope>NUCLEOTIDE SEQUENCE [LARGE SCALE GENOMIC DNA]</scope>
    <source>
        <strain evidence="15 16">DSM 15932</strain>
    </source>
</reference>
<dbReference type="Proteomes" id="UP000285317">
    <property type="component" value="Chromosome"/>
</dbReference>
<dbReference type="Pfam" id="PF12911">
    <property type="entry name" value="OppC_N"/>
    <property type="match status" value="1"/>
</dbReference>
<keyword evidence="9 11" id="KW-1133">Transmembrane helix</keyword>
<dbReference type="PROSITE" id="PS50893">
    <property type="entry name" value="ABC_TRANSPORTER_2"/>
    <property type="match status" value="1"/>
</dbReference>
<sequence>MTATTPLPASTPSVGVEERAARTHLFRRLLHNPVGLVSLVFLAIVVLSGIFAPLLAPADPNRASLQDVLAEPGAAHLLGADSAGRDVLSRLLFGTQFSLAGALVALAVAVVIGVTSGLLAGYFGGWFDSVSAWTSGLVMALPGFVVLLAARAVIGPSMWLSMAIFGVLLSPAFHRLVYASVTAVRGELFVDAARVSGLSNGRIIARHILTVVRAPVIIQASLVAGIAIAIQAGLEFLGLGDLSIPTWGSMLNDGFSNVFNAPILMLWPSLAIALTSIALTLLGNAMRDELERSASGAKRSKKRKSASAPATVPTSLSTIGVQTMLDEDAAAPKTVVHEEEAGARSAEEILRVTNLSVGYGQNDGSVKTVVHDVSLAVRRGEIHGLIGESGSGKTQTAWSVLRLLPEGGRITGGSIVFDGKDLAHLSEKEMTKLRGKRIAYIPQEPMSNLDPSFTIGTQLVQPMRICLGLSKAAAKERALGLLARVGIPNPQRTFDAYPHEVSGGMAQRVLIAGAVSCDPDLLIADEPTTALDVTVQAEVLDLLRELQSELNMGMILVTHNFGVVADLCDRVSVMRDGRIVETGPVRSIFADPRHPYTRALFDAILEEGPARGPLVATTAVKESSR</sequence>
<dbReference type="Pfam" id="PF08352">
    <property type="entry name" value="oligo_HPY"/>
    <property type="match status" value="1"/>
</dbReference>
<feature type="region of interest" description="Disordered" evidence="12">
    <location>
        <begin position="293"/>
        <end position="313"/>
    </location>
</feature>
<dbReference type="Pfam" id="PF00528">
    <property type="entry name" value="BPD_transp_1"/>
    <property type="match status" value="1"/>
</dbReference>
<dbReference type="CDD" id="cd03257">
    <property type="entry name" value="ABC_NikE_OppD_transporters"/>
    <property type="match status" value="1"/>
</dbReference>
<dbReference type="InterPro" id="IPR000515">
    <property type="entry name" value="MetI-like"/>
</dbReference>
<feature type="transmembrane region" description="Helical" evidence="11">
    <location>
        <begin position="259"/>
        <end position="282"/>
    </location>
</feature>
<dbReference type="PANTHER" id="PTHR43297:SF2">
    <property type="entry name" value="DIPEPTIDE TRANSPORT ATP-BINDING PROTEIN DPPD"/>
    <property type="match status" value="1"/>
</dbReference>
<dbReference type="PROSITE" id="PS00211">
    <property type="entry name" value="ABC_TRANSPORTER_1"/>
    <property type="match status" value="1"/>
</dbReference>
<dbReference type="PROSITE" id="PS50928">
    <property type="entry name" value="ABC_TM1"/>
    <property type="match status" value="1"/>
</dbReference>
<evidence type="ECO:0000256" key="6">
    <source>
        <dbReference type="ARBA" id="ARBA00022692"/>
    </source>
</evidence>
<dbReference type="SMART" id="SM00382">
    <property type="entry name" value="AAA"/>
    <property type="match status" value="1"/>
</dbReference>
<evidence type="ECO:0000256" key="12">
    <source>
        <dbReference type="SAM" id="MobiDB-lite"/>
    </source>
</evidence>
<dbReference type="GO" id="GO:0015833">
    <property type="term" value="P:peptide transport"/>
    <property type="evidence" value="ECO:0007669"/>
    <property type="project" value="InterPro"/>
</dbReference>
<dbReference type="RefSeq" id="WP_127887477.1">
    <property type="nucleotide sequence ID" value="NZ_CP028137.1"/>
</dbReference>
<feature type="transmembrane region" description="Helical" evidence="11">
    <location>
        <begin position="34"/>
        <end position="56"/>
    </location>
</feature>
<evidence type="ECO:0000256" key="1">
    <source>
        <dbReference type="ARBA" id="ARBA00004141"/>
    </source>
</evidence>
<evidence type="ECO:0000256" key="5">
    <source>
        <dbReference type="ARBA" id="ARBA00022475"/>
    </source>
</evidence>
<evidence type="ECO:0000256" key="11">
    <source>
        <dbReference type="RuleBase" id="RU363032"/>
    </source>
</evidence>
<dbReference type="InterPro" id="IPR003593">
    <property type="entry name" value="AAA+_ATPase"/>
</dbReference>
<gene>
    <name evidence="15" type="ORF">C1I64_12980</name>
</gene>
<evidence type="ECO:0000256" key="4">
    <source>
        <dbReference type="ARBA" id="ARBA00022448"/>
    </source>
</evidence>
<name>A0A3Q9UYJ4_9MICO</name>
<feature type="domain" description="ABC transmembrane type-1" evidence="14">
    <location>
        <begin position="95"/>
        <end position="283"/>
    </location>
</feature>
<evidence type="ECO:0000256" key="9">
    <source>
        <dbReference type="ARBA" id="ARBA00022989"/>
    </source>
</evidence>
<feature type="domain" description="ABC transporter" evidence="13">
    <location>
        <begin position="350"/>
        <end position="601"/>
    </location>
</feature>
<keyword evidence="6 11" id="KW-0812">Transmembrane</keyword>
<dbReference type="InterPro" id="IPR013563">
    <property type="entry name" value="Oligopep_ABC_C"/>
</dbReference>
<dbReference type="GO" id="GO:0005524">
    <property type="term" value="F:ATP binding"/>
    <property type="evidence" value="ECO:0007669"/>
    <property type="project" value="UniProtKB-KW"/>
</dbReference>
<protein>
    <submittedName>
        <fullName evidence="15">ABC transporter</fullName>
    </submittedName>
</protein>
<dbReference type="KEGG" id="rfs:C1I64_12980"/>
<accession>A0A3Q9UYJ4</accession>
<dbReference type="FunFam" id="3.40.50.300:FF:000016">
    <property type="entry name" value="Oligopeptide ABC transporter ATP-binding component"/>
    <property type="match status" value="1"/>
</dbReference>
<dbReference type="EMBL" id="CP028137">
    <property type="protein sequence ID" value="AZZ52860.1"/>
    <property type="molecule type" value="Genomic_DNA"/>
</dbReference>
<dbReference type="Pfam" id="PF00005">
    <property type="entry name" value="ABC_tran"/>
    <property type="match status" value="1"/>
</dbReference>
<dbReference type="InterPro" id="IPR017871">
    <property type="entry name" value="ABC_transporter-like_CS"/>
</dbReference>
<keyword evidence="5" id="KW-1003">Cell membrane</keyword>
<dbReference type="InterPro" id="IPR025966">
    <property type="entry name" value="OppC_N"/>
</dbReference>
<keyword evidence="10 11" id="KW-0472">Membrane</keyword>
<evidence type="ECO:0000259" key="13">
    <source>
        <dbReference type="PROSITE" id="PS50893"/>
    </source>
</evidence>
<dbReference type="PANTHER" id="PTHR43297">
    <property type="entry name" value="OLIGOPEPTIDE TRANSPORT ATP-BINDING PROTEIN APPD"/>
    <property type="match status" value="1"/>
</dbReference>
<evidence type="ECO:0000313" key="16">
    <source>
        <dbReference type="Proteomes" id="UP000285317"/>
    </source>
</evidence>
<feature type="transmembrane region" description="Helical" evidence="11">
    <location>
        <begin position="97"/>
        <end position="123"/>
    </location>
</feature>
<dbReference type="Gene3D" id="3.40.50.300">
    <property type="entry name" value="P-loop containing nucleotide triphosphate hydrolases"/>
    <property type="match status" value="1"/>
</dbReference>
<evidence type="ECO:0000256" key="3">
    <source>
        <dbReference type="ARBA" id="ARBA00005417"/>
    </source>
</evidence>
<dbReference type="SUPFAM" id="SSF52540">
    <property type="entry name" value="P-loop containing nucleoside triphosphate hydrolases"/>
    <property type="match status" value="1"/>
</dbReference>
<organism evidence="15 16">
    <name type="scientific">Rathayibacter festucae DSM 15932</name>
    <dbReference type="NCBI Taxonomy" id="1328866"/>
    <lineage>
        <taxon>Bacteria</taxon>
        <taxon>Bacillati</taxon>
        <taxon>Actinomycetota</taxon>
        <taxon>Actinomycetes</taxon>
        <taxon>Micrococcales</taxon>
        <taxon>Microbacteriaceae</taxon>
        <taxon>Rathayibacter</taxon>
    </lineage>
</organism>
<evidence type="ECO:0000256" key="10">
    <source>
        <dbReference type="ARBA" id="ARBA00023136"/>
    </source>
</evidence>
<dbReference type="GO" id="GO:0005886">
    <property type="term" value="C:plasma membrane"/>
    <property type="evidence" value="ECO:0007669"/>
    <property type="project" value="UniProtKB-SubCell"/>
</dbReference>
<keyword evidence="4 11" id="KW-0813">Transport</keyword>
<evidence type="ECO:0000256" key="8">
    <source>
        <dbReference type="ARBA" id="ARBA00022840"/>
    </source>
</evidence>
<feature type="transmembrane region" description="Helical" evidence="11">
    <location>
        <begin position="216"/>
        <end position="239"/>
    </location>
</feature>
<dbReference type="CDD" id="cd06261">
    <property type="entry name" value="TM_PBP2"/>
    <property type="match status" value="1"/>
</dbReference>